<keyword evidence="6" id="KW-1185">Reference proteome</keyword>
<name>A0A7L3Q1N4_9SYLV</name>
<dbReference type="Proteomes" id="UP000524451">
    <property type="component" value="Unassembled WGS sequence"/>
</dbReference>
<organism evidence="5 6">
    <name type="scientific">Cettia cetti</name>
    <dbReference type="NCBI Taxonomy" id="68486"/>
    <lineage>
        <taxon>Eukaryota</taxon>
        <taxon>Metazoa</taxon>
        <taxon>Chordata</taxon>
        <taxon>Craniata</taxon>
        <taxon>Vertebrata</taxon>
        <taxon>Euteleostomi</taxon>
        <taxon>Archelosauria</taxon>
        <taxon>Archosauria</taxon>
        <taxon>Dinosauria</taxon>
        <taxon>Saurischia</taxon>
        <taxon>Theropoda</taxon>
        <taxon>Coelurosauria</taxon>
        <taxon>Aves</taxon>
        <taxon>Neognathae</taxon>
        <taxon>Neoaves</taxon>
        <taxon>Telluraves</taxon>
        <taxon>Australaves</taxon>
        <taxon>Passeriformes</taxon>
        <taxon>Sylvioidea</taxon>
        <taxon>Sylviidae</taxon>
        <taxon>Acrocephalinae</taxon>
        <taxon>Cettia</taxon>
    </lineage>
</organism>
<dbReference type="AlphaFoldDB" id="A0A7L3Q1N4"/>
<dbReference type="SUPFAM" id="SSF48484">
    <property type="entry name" value="Lipoxigenase"/>
    <property type="match status" value="1"/>
</dbReference>
<evidence type="ECO:0000313" key="5">
    <source>
        <dbReference type="EMBL" id="NXU97455.1"/>
    </source>
</evidence>
<dbReference type="GO" id="GO:0046872">
    <property type="term" value="F:metal ion binding"/>
    <property type="evidence" value="ECO:0007669"/>
    <property type="project" value="UniProtKB-KW"/>
</dbReference>
<keyword evidence="2" id="KW-0223">Dioxygenase</keyword>
<accession>A0A7L3Q1N4</accession>
<dbReference type="PROSITE" id="PS51393">
    <property type="entry name" value="LIPOXYGENASE_3"/>
    <property type="match status" value="1"/>
</dbReference>
<keyword evidence="3" id="KW-0560">Oxidoreductase</keyword>
<comment type="caution">
    <text evidence="5">The sequence shown here is derived from an EMBL/GenBank/DDBJ whole genome shotgun (WGS) entry which is preliminary data.</text>
</comment>
<dbReference type="EMBL" id="VZUI01020994">
    <property type="protein sequence ID" value="NXU97455.1"/>
    <property type="molecule type" value="Genomic_DNA"/>
</dbReference>
<protein>
    <submittedName>
        <fullName evidence="5">LX12B protein</fullName>
    </submittedName>
</protein>
<dbReference type="GO" id="GO:0016702">
    <property type="term" value="F:oxidoreductase activity, acting on single donors with incorporation of molecular oxygen, incorporation of two atoms of oxygen"/>
    <property type="evidence" value="ECO:0007669"/>
    <property type="project" value="InterPro"/>
</dbReference>
<dbReference type="InterPro" id="IPR000907">
    <property type="entry name" value="LipOase"/>
</dbReference>
<evidence type="ECO:0000256" key="1">
    <source>
        <dbReference type="ARBA" id="ARBA00022723"/>
    </source>
</evidence>
<dbReference type="InterPro" id="IPR013819">
    <property type="entry name" value="LipOase_C"/>
</dbReference>
<proteinExistence type="predicted"/>
<feature type="non-terminal residue" evidence="5">
    <location>
        <position position="1"/>
    </location>
</feature>
<dbReference type="Gene3D" id="1.20.245.10">
    <property type="entry name" value="Lipoxygenase-1, Domain 5"/>
    <property type="match status" value="1"/>
</dbReference>
<reference evidence="5 6" key="1">
    <citation type="submission" date="2019-09" db="EMBL/GenBank/DDBJ databases">
        <title>Bird 10,000 Genomes (B10K) Project - Family phase.</title>
        <authorList>
            <person name="Zhang G."/>
        </authorList>
    </citation>
    <scope>NUCLEOTIDE SEQUENCE [LARGE SCALE GENOMIC DNA]</scope>
    <source>
        <strain evidence="5">OUT-0056</strain>
        <tissue evidence="5">Blood</tissue>
    </source>
</reference>
<feature type="domain" description="Lipoxygenase" evidence="4">
    <location>
        <begin position="1"/>
        <end position="89"/>
    </location>
</feature>
<dbReference type="PANTHER" id="PTHR11771">
    <property type="entry name" value="LIPOXYGENASE"/>
    <property type="match status" value="1"/>
</dbReference>
<keyword evidence="1" id="KW-0479">Metal-binding</keyword>
<dbReference type="GO" id="GO:0034440">
    <property type="term" value="P:lipid oxidation"/>
    <property type="evidence" value="ECO:0007669"/>
    <property type="project" value="InterPro"/>
</dbReference>
<evidence type="ECO:0000259" key="4">
    <source>
        <dbReference type="PROSITE" id="PS51393"/>
    </source>
</evidence>
<dbReference type="InterPro" id="IPR036226">
    <property type="entry name" value="LipOase_C_sf"/>
</dbReference>
<feature type="non-terminal residue" evidence="5">
    <location>
        <position position="89"/>
    </location>
</feature>
<evidence type="ECO:0000313" key="6">
    <source>
        <dbReference type="Proteomes" id="UP000524451"/>
    </source>
</evidence>
<gene>
    <name evidence="5" type="primary">Alox12b</name>
    <name evidence="5" type="ORF">CETCET_R15647</name>
</gene>
<dbReference type="Gene3D" id="3.10.450.60">
    <property type="match status" value="1"/>
</dbReference>
<sequence length="89" mass="9609">QAGNVYLADYGVLQGLPTALIDGRPTFLAAPLCLLHQRPDGELLPLAIQLSQQPGPDAPIFLPGDPPWVWALAKAWVRSAEFQVHEGLT</sequence>
<evidence type="ECO:0000256" key="3">
    <source>
        <dbReference type="ARBA" id="ARBA00023002"/>
    </source>
</evidence>
<evidence type="ECO:0000256" key="2">
    <source>
        <dbReference type="ARBA" id="ARBA00022964"/>
    </source>
</evidence>